<reference evidence="1 2" key="1">
    <citation type="submission" date="2020-06" db="EMBL/GenBank/DDBJ databases">
        <title>Transcriptomic and genomic resources for Thalictrum thalictroides and T. hernandezii: Facilitating candidate gene discovery in an emerging model plant lineage.</title>
        <authorList>
            <person name="Arias T."/>
            <person name="Riano-Pachon D.M."/>
            <person name="Di Stilio V.S."/>
        </authorList>
    </citation>
    <scope>NUCLEOTIDE SEQUENCE [LARGE SCALE GENOMIC DNA]</scope>
    <source>
        <strain evidence="2">cv. WT478/WT964</strain>
        <tissue evidence="1">Leaves</tissue>
    </source>
</reference>
<gene>
    <name evidence="1" type="ORF">FRX31_007908</name>
</gene>
<dbReference type="AlphaFoldDB" id="A0A7J6X102"/>
<evidence type="ECO:0000313" key="1">
    <source>
        <dbReference type="EMBL" id="KAF5202505.1"/>
    </source>
</evidence>
<sequence>MNPWDVIQFSSLPDQYYHNNRLSNVGDHFVDGVVIVAARTLPTWVNLTKVALMEGGAFERQFLQTDIANQITGATYEWRPEFIRLFVKSLGATISRSDKKILFLSGGYSKLYQIWRMRIFMEYICRFNDAFDHS</sequence>
<proteinExistence type="predicted"/>
<dbReference type="Proteomes" id="UP000554482">
    <property type="component" value="Unassembled WGS sequence"/>
</dbReference>
<evidence type="ECO:0000313" key="2">
    <source>
        <dbReference type="Proteomes" id="UP000554482"/>
    </source>
</evidence>
<keyword evidence="2" id="KW-1185">Reference proteome</keyword>
<organism evidence="1 2">
    <name type="scientific">Thalictrum thalictroides</name>
    <name type="common">Rue-anemone</name>
    <name type="synonym">Anemone thalictroides</name>
    <dbReference type="NCBI Taxonomy" id="46969"/>
    <lineage>
        <taxon>Eukaryota</taxon>
        <taxon>Viridiplantae</taxon>
        <taxon>Streptophyta</taxon>
        <taxon>Embryophyta</taxon>
        <taxon>Tracheophyta</taxon>
        <taxon>Spermatophyta</taxon>
        <taxon>Magnoliopsida</taxon>
        <taxon>Ranunculales</taxon>
        <taxon>Ranunculaceae</taxon>
        <taxon>Thalictroideae</taxon>
        <taxon>Thalictrum</taxon>
    </lineage>
</organism>
<dbReference type="EMBL" id="JABWDY010008037">
    <property type="protein sequence ID" value="KAF5202505.1"/>
    <property type="molecule type" value="Genomic_DNA"/>
</dbReference>
<dbReference type="OrthoDB" id="341421at2759"/>
<name>A0A7J6X102_THATH</name>
<accession>A0A7J6X102</accession>
<protein>
    <submittedName>
        <fullName evidence="1">Uncharacterized protein</fullName>
    </submittedName>
</protein>
<comment type="caution">
    <text evidence="1">The sequence shown here is derived from an EMBL/GenBank/DDBJ whole genome shotgun (WGS) entry which is preliminary data.</text>
</comment>